<dbReference type="InterPro" id="IPR036249">
    <property type="entry name" value="Thioredoxin-like_sf"/>
</dbReference>
<dbReference type="Proteomes" id="UP000293162">
    <property type="component" value="Unassembled WGS sequence"/>
</dbReference>
<sequence>MTNKPIQIDIVSDVACPWCYIGKKHLEKALAGIEGQNFQVTWHPFQLDPTIPQEGLPREEYFANKFGSPERIQQMHQRVEGVGEKAGIQFEFEKMPKVINTIPLHKILHVAREEGTQNDLEEKIFKAYFTDGVDFSDKENIIAFMEDFGWAREKTEDILADDQISYWVTQEIKHFQNLGVSGVPFFILNNKYGLSGAQPTEVFQDALQKLIEETKPVAVSGDACEIGGENC</sequence>
<dbReference type="CDD" id="cd03024">
    <property type="entry name" value="DsbA_FrnE"/>
    <property type="match status" value="1"/>
</dbReference>
<dbReference type="AlphaFoldDB" id="A0A4Q5LWR5"/>
<dbReference type="PANTHER" id="PTHR13887:SF41">
    <property type="entry name" value="THIOREDOXIN SUPERFAMILY PROTEIN"/>
    <property type="match status" value="1"/>
</dbReference>
<comment type="caution">
    <text evidence="2">The sequence shown here is derived from an EMBL/GenBank/DDBJ whole genome shotgun (WGS) entry which is preliminary data.</text>
</comment>
<feature type="domain" description="DSBA-like thioredoxin" evidence="1">
    <location>
        <begin position="7"/>
        <end position="208"/>
    </location>
</feature>
<evidence type="ECO:0000259" key="1">
    <source>
        <dbReference type="Pfam" id="PF01323"/>
    </source>
</evidence>
<proteinExistence type="predicted"/>
<dbReference type="SUPFAM" id="SSF52833">
    <property type="entry name" value="Thioredoxin-like"/>
    <property type="match status" value="1"/>
</dbReference>
<dbReference type="Gene3D" id="3.40.30.10">
    <property type="entry name" value="Glutaredoxin"/>
    <property type="match status" value="1"/>
</dbReference>
<organism evidence="2 3">
    <name type="scientific">Emticicia agri</name>
    <dbReference type="NCBI Taxonomy" id="2492393"/>
    <lineage>
        <taxon>Bacteria</taxon>
        <taxon>Pseudomonadati</taxon>
        <taxon>Bacteroidota</taxon>
        <taxon>Cytophagia</taxon>
        <taxon>Cytophagales</taxon>
        <taxon>Leadbetterellaceae</taxon>
        <taxon>Emticicia</taxon>
    </lineage>
</organism>
<evidence type="ECO:0000313" key="2">
    <source>
        <dbReference type="EMBL" id="RYU94152.1"/>
    </source>
</evidence>
<dbReference type="PANTHER" id="PTHR13887">
    <property type="entry name" value="GLUTATHIONE S-TRANSFERASE KAPPA"/>
    <property type="match status" value="1"/>
</dbReference>
<dbReference type="OrthoDB" id="9799122at2"/>
<keyword evidence="3" id="KW-1185">Reference proteome</keyword>
<dbReference type="Pfam" id="PF01323">
    <property type="entry name" value="DSBA"/>
    <property type="match status" value="1"/>
</dbReference>
<dbReference type="GO" id="GO:0016491">
    <property type="term" value="F:oxidoreductase activity"/>
    <property type="evidence" value="ECO:0007669"/>
    <property type="project" value="InterPro"/>
</dbReference>
<dbReference type="InterPro" id="IPR001853">
    <property type="entry name" value="DSBA-like_thioredoxin_dom"/>
</dbReference>
<accession>A0A4Q5LWR5</accession>
<protein>
    <submittedName>
        <fullName evidence="2">DsbA family oxidoreductase</fullName>
    </submittedName>
</protein>
<evidence type="ECO:0000313" key="3">
    <source>
        <dbReference type="Proteomes" id="UP000293162"/>
    </source>
</evidence>
<reference evidence="2 3" key="1">
    <citation type="submission" date="2019-02" db="EMBL/GenBank/DDBJ databases">
        <title>Bacterial novel species Emticicia sp. 17J42-9 isolated from soil.</title>
        <authorList>
            <person name="Jung H.-Y."/>
        </authorList>
    </citation>
    <scope>NUCLEOTIDE SEQUENCE [LARGE SCALE GENOMIC DNA]</scope>
    <source>
        <strain evidence="2 3">17J42-9</strain>
    </source>
</reference>
<name>A0A4Q5LWR5_9BACT</name>
<dbReference type="RefSeq" id="WP_130022727.1">
    <property type="nucleotide sequence ID" value="NZ_SEWF01000030.1"/>
</dbReference>
<dbReference type="EMBL" id="SEWF01000030">
    <property type="protein sequence ID" value="RYU94152.1"/>
    <property type="molecule type" value="Genomic_DNA"/>
</dbReference>
<gene>
    <name evidence="2" type="ORF">EWM59_18425</name>
</gene>